<name>A0A8C5U5S1_9PASS</name>
<protein>
    <recommendedName>
        <fullName evidence="2">WH2 domain-containing protein</fullName>
    </recommendedName>
</protein>
<reference evidence="3" key="1">
    <citation type="submission" date="2025-08" db="UniProtKB">
        <authorList>
            <consortium name="Ensembl"/>
        </authorList>
    </citation>
    <scope>IDENTIFICATION</scope>
</reference>
<dbReference type="PROSITE" id="PS51082">
    <property type="entry name" value="WH2"/>
    <property type="match status" value="1"/>
</dbReference>
<feature type="domain" description="WH2" evidence="2">
    <location>
        <begin position="36"/>
        <end position="53"/>
    </location>
</feature>
<accession>A0A8C5U5S1</accession>
<dbReference type="Ensembl" id="ENSMCST00000018715.1">
    <property type="protein sequence ID" value="ENSMCSP00000018255.1"/>
    <property type="gene ID" value="ENSMCSG00000012811.1"/>
</dbReference>
<evidence type="ECO:0000313" key="3">
    <source>
        <dbReference type="Ensembl" id="ENSMCSP00000018255.1"/>
    </source>
</evidence>
<keyword evidence="4" id="KW-1185">Reference proteome</keyword>
<dbReference type="AlphaFoldDB" id="A0A8C5U5S1"/>
<evidence type="ECO:0000313" key="4">
    <source>
        <dbReference type="Proteomes" id="UP000694560"/>
    </source>
</evidence>
<evidence type="ECO:0000256" key="1">
    <source>
        <dbReference type="SAM" id="MobiDB-lite"/>
    </source>
</evidence>
<organism evidence="3 4">
    <name type="scientific">Malurus cyaneus samueli</name>
    <dbReference type="NCBI Taxonomy" id="2593467"/>
    <lineage>
        <taxon>Eukaryota</taxon>
        <taxon>Metazoa</taxon>
        <taxon>Chordata</taxon>
        <taxon>Craniata</taxon>
        <taxon>Vertebrata</taxon>
        <taxon>Euteleostomi</taxon>
        <taxon>Archelosauria</taxon>
        <taxon>Archosauria</taxon>
        <taxon>Dinosauria</taxon>
        <taxon>Saurischia</taxon>
        <taxon>Theropoda</taxon>
        <taxon>Coelurosauria</taxon>
        <taxon>Aves</taxon>
        <taxon>Neognathae</taxon>
        <taxon>Neoaves</taxon>
        <taxon>Telluraves</taxon>
        <taxon>Australaves</taxon>
        <taxon>Passeriformes</taxon>
        <taxon>Meliphagoidea</taxon>
        <taxon>Maluridae</taxon>
        <taxon>Malurus</taxon>
    </lineage>
</organism>
<proteinExistence type="predicted"/>
<feature type="compositionally biased region" description="Pro residues" evidence="1">
    <location>
        <begin position="1"/>
        <end position="12"/>
    </location>
</feature>
<dbReference type="Proteomes" id="UP000694560">
    <property type="component" value="Unplaced"/>
</dbReference>
<dbReference type="InterPro" id="IPR003124">
    <property type="entry name" value="WH2_dom"/>
</dbReference>
<dbReference type="OrthoDB" id="5877983at2759"/>
<feature type="region of interest" description="Disordered" evidence="1">
    <location>
        <begin position="1"/>
        <end position="38"/>
    </location>
</feature>
<feature type="compositionally biased region" description="Low complexity" evidence="1">
    <location>
        <begin position="74"/>
        <end position="88"/>
    </location>
</feature>
<dbReference type="GO" id="GO:0003779">
    <property type="term" value="F:actin binding"/>
    <property type="evidence" value="ECO:0007669"/>
    <property type="project" value="InterPro"/>
</dbReference>
<evidence type="ECO:0000259" key="2">
    <source>
        <dbReference type="PROSITE" id="PS51082"/>
    </source>
</evidence>
<feature type="region of interest" description="Disordered" evidence="1">
    <location>
        <begin position="65"/>
        <end position="110"/>
    </location>
</feature>
<sequence length="110" mass="11545">PAAAPPPPPPPSVSRAAVPLQANTEPPKLSREEQRGRGALLQDICKGTKLRKVTQINDRSAPILESECPEGSCSRPQASRASQQQPPSGRCRQQPGLPTGTAAHAETLPA</sequence>
<dbReference type="Pfam" id="PF02205">
    <property type="entry name" value="WH2"/>
    <property type="match status" value="1"/>
</dbReference>
<reference evidence="3" key="2">
    <citation type="submission" date="2025-09" db="UniProtKB">
        <authorList>
            <consortium name="Ensembl"/>
        </authorList>
    </citation>
    <scope>IDENTIFICATION</scope>
</reference>
<dbReference type="SMART" id="SM00246">
    <property type="entry name" value="WH2"/>
    <property type="match status" value="1"/>
</dbReference>